<keyword evidence="3" id="KW-1185">Reference proteome</keyword>
<dbReference type="Proteomes" id="UP000632154">
    <property type="component" value="Unassembled WGS sequence"/>
</dbReference>
<gene>
    <name evidence="2" type="ORF">GCM10017783_24820</name>
</gene>
<dbReference type="PANTHER" id="PTHR33434:SF2">
    <property type="entry name" value="FATTY ACID-BINDING PROTEIN TM_1468"/>
    <property type="match status" value="1"/>
</dbReference>
<dbReference type="PANTHER" id="PTHR33434">
    <property type="entry name" value="DEGV DOMAIN-CONTAINING PROTEIN DR_1986-RELATED"/>
    <property type="match status" value="1"/>
</dbReference>
<dbReference type="InterPro" id="IPR003797">
    <property type="entry name" value="DegV"/>
</dbReference>
<dbReference type="Pfam" id="PF02645">
    <property type="entry name" value="DegV"/>
    <property type="match status" value="1"/>
</dbReference>
<proteinExistence type="predicted"/>
<dbReference type="Gene3D" id="3.30.1180.10">
    <property type="match status" value="1"/>
</dbReference>
<dbReference type="RefSeq" id="WP_189644072.1">
    <property type="nucleotide sequence ID" value="NZ_BNAL01000051.1"/>
</dbReference>
<dbReference type="Gene3D" id="3.40.50.10170">
    <property type="match status" value="1"/>
</dbReference>
<reference evidence="3" key="1">
    <citation type="journal article" date="2019" name="Int. J. Syst. Evol. Microbiol.">
        <title>The Global Catalogue of Microorganisms (GCM) 10K type strain sequencing project: providing services to taxonomists for standard genome sequencing and annotation.</title>
        <authorList>
            <consortium name="The Broad Institute Genomics Platform"/>
            <consortium name="The Broad Institute Genome Sequencing Center for Infectious Disease"/>
            <person name="Wu L."/>
            <person name="Ma J."/>
        </authorList>
    </citation>
    <scope>NUCLEOTIDE SEQUENCE [LARGE SCALE GENOMIC DNA]</scope>
    <source>
        <strain evidence="3">CGMCC 1.18439</strain>
    </source>
</reference>
<dbReference type="InterPro" id="IPR050270">
    <property type="entry name" value="DegV_domain_contain"/>
</dbReference>
<protein>
    <submittedName>
        <fullName evidence="2">DegV domain-containing protein</fullName>
    </submittedName>
</protein>
<comment type="caution">
    <text evidence="2">The sequence shown here is derived from an EMBL/GenBank/DDBJ whole genome shotgun (WGS) entry which is preliminary data.</text>
</comment>
<evidence type="ECO:0000313" key="2">
    <source>
        <dbReference type="EMBL" id="GHG11545.1"/>
    </source>
</evidence>
<evidence type="ECO:0000313" key="3">
    <source>
        <dbReference type="Proteomes" id="UP000632154"/>
    </source>
</evidence>
<organism evidence="2 3">
    <name type="scientific">Deinococcus piscis</name>
    <dbReference type="NCBI Taxonomy" id="394230"/>
    <lineage>
        <taxon>Bacteria</taxon>
        <taxon>Thermotogati</taxon>
        <taxon>Deinococcota</taxon>
        <taxon>Deinococci</taxon>
        <taxon>Deinococcales</taxon>
        <taxon>Deinococcaceae</taxon>
        <taxon>Deinococcus</taxon>
    </lineage>
</organism>
<dbReference type="SUPFAM" id="SSF82549">
    <property type="entry name" value="DAK1/DegV-like"/>
    <property type="match status" value="1"/>
</dbReference>
<dbReference type="EMBL" id="BNAL01000051">
    <property type="protein sequence ID" value="GHG11545.1"/>
    <property type="molecule type" value="Genomic_DNA"/>
</dbReference>
<sequence>MIRILTDAGGDIGAATAQRHGITVVPSYVNFGAERLKSDQLTSEELIERVRRSRKLPITSSPNQHDWTLAYQNALKDADEVISIHMPAGLSQSFAEAKQASTLFGDRVHQVDGGVGTYALGYQALRAAELADRGLSRAEIVADLAYMQQHHFVYFMVDTLDYLRMSGRISGVSAFIGNLFGIKPLLKYEHAQVVAAGRARGHRAGVQQISEALSQFAVQQPYPLRLTYLYSPGGEQQVNMLGEQLSSWGYRDVNVQKTGTVTTAIGGPGGMALIADPIRPVPTGR</sequence>
<dbReference type="PROSITE" id="PS51482">
    <property type="entry name" value="DEGV"/>
    <property type="match status" value="1"/>
</dbReference>
<accession>A0ABQ3KBG5</accession>
<dbReference type="InterPro" id="IPR043168">
    <property type="entry name" value="DegV_C"/>
</dbReference>
<name>A0ABQ3KBG5_9DEIO</name>
<dbReference type="NCBIfam" id="TIGR00762">
    <property type="entry name" value="DegV"/>
    <property type="match status" value="1"/>
</dbReference>
<evidence type="ECO:0000256" key="1">
    <source>
        <dbReference type="ARBA" id="ARBA00023121"/>
    </source>
</evidence>
<keyword evidence="1" id="KW-0446">Lipid-binding</keyword>